<dbReference type="InterPro" id="IPR000868">
    <property type="entry name" value="Isochorismatase-like_dom"/>
</dbReference>
<evidence type="ECO:0000256" key="1">
    <source>
        <dbReference type="ARBA" id="ARBA00022801"/>
    </source>
</evidence>
<dbReference type="Pfam" id="PF00857">
    <property type="entry name" value="Isochorismatase"/>
    <property type="match status" value="1"/>
</dbReference>
<dbReference type="PANTHER" id="PTHR43540:SF9">
    <property type="entry name" value="FAMILY HYDROLASE, PUTATIVE (AFU_ORTHOLOGUE AFUA_2G08700)-RELATED"/>
    <property type="match status" value="1"/>
</dbReference>
<dbReference type="SUPFAM" id="SSF52499">
    <property type="entry name" value="Isochorismatase-like hydrolases"/>
    <property type="match status" value="1"/>
</dbReference>
<accession>A0ABV7D847</accession>
<dbReference type="InterPro" id="IPR036380">
    <property type="entry name" value="Isochorismatase-like_sf"/>
</dbReference>
<comment type="caution">
    <text evidence="3">The sequence shown here is derived from an EMBL/GenBank/DDBJ whole genome shotgun (WGS) entry which is preliminary data.</text>
</comment>
<dbReference type="InterPro" id="IPR050272">
    <property type="entry name" value="Isochorismatase-like_hydrls"/>
</dbReference>
<dbReference type="PANTHER" id="PTHR43540">
    <property type="entry name" value="PEROXYUREIDOACRYLATE/UREIDOACRYLATE AMIDOHYDROLASE-RELATED"/>
    <property type="match status" value="1"/>
</dbReference>
<dbReference type="GO" id="GO:0016787">
    <property type="term" value="F:hydrolase activity"/>
    <property type="evidence" value="ECO:0007669"/>
    <property type="project" value="UniProtKB-KW"/>
</dbReference>
<keyword evidence="4" id="KW-1185">Reference proteome</keyword>
<dbReference type="CDD" id="cd00431">
    <property type="entry name" value="cysteine_hydrolases"/>
    <property type="match status" value="1"/>
</dbReference>
<organism evidence="3 4">
    <name type="scientific">Kordiimonas pumila</name>
    <dbReference type="NCBI Taxonomy" id="2161677"/>
    <lineage>
        <taxon>Bacteria</taxon>
        <taxon>Pseudomonadati</taxon>
        <taxon>Pseudomonadota</taxon>
        <taxon>Alphaproteobacteria</taxon>
        <taxon>Kordiimonadales</taxon>
        <taxon>Kordiimonadaceae</taxon>
        <taxon>Kordiimonas</taxon>
    </lineage>
</organism>
<name>A0ABV7D847_9PROT</name>
<dbReference type="Gene3D" id="3.40.50.850">
    <property type="entry name" value="Isochorismatase-like"/>
    <property type="match status" value="1"/>
</dbReference>
<dbReference type="RefSeq" id="WP_228073583.1">
    <property type="nucleotide sequence ID" value="NZ_CP061205.1"/>
</dbReference>
<gene>
    <name evidence="3" type="ORF">ACFOKA_13170</name>
</gene>
<keyword evidence="1 3" id="KW-0378">Hydrolase</keyword>
<proteinExistence type="predicted"/>
<sequence length="267" mass="29447">MDRNMLPDTKSWFELGEASRNSYRLSDHVVDMRRQEMAAKAVELKAQPQSLIVDMAKTALIIIDMQNDFCHPEGWIGGMGIDTAPARSLALPINAVTKSLRANNVPVIWVRWGVRPDKHNLSPSTQHPFNPNGMAPGLSGTLQSSVRTYNVLQKGSWGAEIIADLTQGLDDVYVDKHRISGFWDTPLDSILRNMGIKTVMFAGVNADHCVLGTLMDANFHGYDTILLEDCTATTSPDFCLQATYHNVRFCFGFTVTSSDVVKSLASA</sequence>
<evidence type="ECO:0000313" key="4">
    <source>
        <dbReference type="Proteomes" id="UP001595444"/>
    </source>
</evidence>
<feature type="domain" description="Isochorismatase-like" evidence="2">
    <location>
        <begin position="58"/>
        <end position="257"/>
    </location>
</feature>
<evidence type="ECO:0000313" key="3">
    <source>
        <dbReference type="EMBL" id="MFC3052859.1"/>
    </source>
</evidence>
<dbReference type="Proteomes" id="UP001595444">
    <property type="component" value="Unassembled WGS sequence"/>
</dbReference>
<protein>
    <submittedName>
        <fullName evidence="3">Cysteine hydrolase family protein</fullName>
    </submittedName>
</protein>
<dbReference type="EMBL" id="JBHRSL010000010">
    <property type="protein sequence ID" value="MFC3052859.1"/>
    <property type="molecule type" value="Genomic_DNA"/>
</dbReference>
<reference evidence="4" key="1">
    <citation type="journal article" date="2019" name="Int. J. Syst. Evol. Microbiol.">
        <title>The Global Catalogue of Microorganisms (GCM) 10K type strain sequencing project: providing services to taxonomists for standard genome sequencing and annotation.</title>
        <authorList>
            <consortium name="The Broad Institute Genomics Platform"/>
            <consortium name="The Broad Institute Genome Sequencing Center for Infectious Disease"/>
            <person name="Wu L."/>
            <person name="Ma J."/>
        </authorList>
    </citation>
    <scope>NUCLEOTIDE SEQUENCE [LARGE SCALE GENOMIC DNA]</scope>
    <source>
        <strain evidence="4">KCTC 62164</strain>
    </source>
</reference>
<evidence type="ECO:0000259" key="2">
    <source>
        <dbReference type="Pfam" id="PF00857"/>
    </source>
</evidence>